<dbReference type="NCBIfam" id="NF003742">
    <property type="entry name" value="PRK05339.1"/>
    <property type="match status" value="1"/>
</dbReference>
<accession>A0ABQ5RNX1</accession>
<keyword evidence="3" id="KW-0547">Nucleotide-binding</keyword>
<evidence type="ECO:0000256" key="5">
    <source>
        <dbReference type="SAM" id="Coils"/>
    </source>
</evidence>
<dbReference type="InterPro" id="IPR005177">
    <property type="entry name" value="Kinase-pyrophosphorylase"/>
</dbReference>
<keyword evidence="2" id="KW-0808">Transferase</keyword>
<evidence type="ECO:0000313" key="8">
    <source>
        <dbReference type="Proteomes" id="UP001165090"/>
    </source>
</evidence>
<keyword evidence="5" id="KW-0175">Coiled coil</keyword>
<evidence type="ECO:0000256" key="4">
    <source>
        <dbReference type="ARBA" id="ARBA00022777"/>
    </source>
</evidence>
<keyword evidence="4" id="KW-0418">Kinase</keyword>
<evidence type="ECO:0000256" key="6">
    <source>
        <dbReference type="SAM" id="MobiDB-lite"/>
    </source>
</evidence>
<reference evidence="7 8" key="1">
    <citation type="journal article" date="2023" name="IScience">
        <title>Expanded male sex-determining region conserved during the evolution of homothallism in the green alga Volvox.</title>
        <authorList>
            <person name="Yamamoto K."/>
            <person name="Matsuzaki R."/>
            <person name="Mahakham W."/>
            <person name="Heman W."/>
            <person name="Sekimoto H."/>
            <person name="Kawachi M."/>
            <person name="Minakuchi Y."/>
            <person name="Toyoda A."/>
            <person name="Nozaki H."/>
        </authorList>
    </citation>
    <scope>NUCLEOTIDE SEQUENCE [LARGE SCALE GENOMIC DNA]</scope>
    <source>
        <strain evidence="7 8">NIES-4468</strain>
    </source>
</reference>
<comment type="caution">
    <text evidence="7">The sequence shown here is derived from an EMBL/GenBank/DDBJ whole genome shotgun (WGS) entry which is preliminary data.</text>
</comment>
<dbReference type="Pfam" id="PF03618">
    <property type="entry name" value="Kinase-PPPase"/>
    <property type="match status" value="1"/>
</dbReference>
<dbReference type="Proteomes" id="UP001165090">
    <property type="component" value="Unassembled WGS sequence"/>
</dbReference>
<feature type="coiled-coil region" evidence="5">
    <location>
        <begin position="93"/>
        <end position="120"/>
    </location>
</feature>
<gene>
    <name evidence="7" type="ORF">VaNZ11_000486</name>
</gene>
<name>A0ABQ5RNX1_9CHLO</name>
<protein>
    <submittedName>
        <fullName evidence="7">Uncharacterized protein</fullName>
    </submittedName>
</protein>
<proteinExistence type="predicted"/>
<evidence type="ECO:0000313" key="7">
    <source>
        <dbReference type="EMBL" id="GLI58732.1"/>
    </source>
</evidence>
<evidence type="ECO:0000256" key="2">
    <source>
        <dbReference type="ARBA" id="ARBA00022679"/>
    </source>
</evidence>
<feature type="region of interest" description="Disordered" evidence="6">
    <location>
        <begin position="227"/>
        <end position="251"/>
    </location>
</feature>
<dbReference type="PANTHER" id="PTHR31756:SF3">
    <property type="entry name" value="PYRUVATE, PHOSPHATE DIKINASE REGULATORY PROTEIN 1, CHLOROPLASTIC"/>
    <property type="match status" value="1"/>
</dbReference>
<keyword evidence="1" id="KW-0723">Serine/threonine-protein kinase</keyword>
<keyword evidence="8" id="KW-1185">Reference proteome</keyword>
<sequence length="644" mass="69996">MAHTAAGRQLHGASHAHPVISASLYRSLVTFCTTRRRARPPPWPRNASSGQFPACPRAQAKDDVQGIEPDVLAEPMAVAPRPLESLDDMAAFVERTRQEEENIRRRREEVELQLLRMRQQEAVRRQQAIKLRVASERANAAVLREQGGTTTLGSILVPVSAPPPELELPETGAVPAEGTMSAATSAVAATPTGASISASNSALGTTIPKKKLVLKKSKRMTAVAAAAGLHRVSSPPQQGSGAARRASNGVMAGGSDTGLALAGAPSGPSGSVGKALLSREELIEKRKEVSTATPGGCESSDEDCGFDPVIVPKPIFIISDCTGESAARTVRAALNQFEMRCQTQAPAQIMIYRFVESVDKMMSIIREAAKEDALVVYTLVDPKAVKIVQTACKLQNVRYVDLWTALLDTMEVHLNAVRSGVPASLTETRKPTASLTDEYFRMIEAVEYTRKMDDGAHPQEWVNADLVILGVSRCGKTPLSIYLGQRGYKVANLPLIPGCPVPRELNEIDQTRIVGLIIDPNVLATIRRNRVNIMGVSRAQAIDYAEVKKINTELDWARKLYNSHPDWPVIDVTLRGIEETAARILKMLNDRRGDASPKWVEAYHAKQHALAMTQSPSAAEESPYNIPEMIYGAHESTFLMQGLY</sequence>
<evidence type="ECO:0000256" key="1">
    <source>
        <dbReference type="ARBA" id="ARBA00022527"/>
    </source>
</evidence>
<dbReference type="PANTHER" id="PTHR31756">
    <property type="entry name" value="PYRUVATE, PHOSPHATE DIKINASE REGULATORY PROTEIN 1, CHLOROPLASTIC"/>
    <property type="match status" value="1"/>
</dbReference>
<evidence type="ECO:0000256" key="3">
    <source>
        <dbReference type="ARBA" id="ARBA00022741"/>
    </source>
</evidence>
<organism evidence="7 8">
    <name type="scientific">Volvox africanus</name>
    <dbReference type="NCBI Taxonomy" id="51714"/>
    <lineage>
        <taxon>Eukaryota</taxon>
        <taxon>Viridiplantae</taxon>
        <taxon>Chlorophyta</taxon>
        <taxon>core chlorophytes</taxon>
        <taxon>Chlorophyceae</taxon>
        <taxon>CS clade</taxon>
        <taxon>Chlamydomonadales</taxon>
        <taxon>Volvocaceae</taxon>
        <taxon>Volvox</taxon>
    </lineage>
</organism>
<dbReference type="EMBL" id="BSDZ01000003">
    <property type="protein sequence ID" value="GLI58732.1"/>
    <property type="molecule type" value="Genomic_DNA"/>
</dbReference>